<keyword evidence="10" id="KW-0813">Transport</keyword>
<evidence type="ECO:0000256" key="3">
    <source>
        <dbReference type="ARBA" id="ARBA00022692"/>
    </source>
</evidence>
<feature type="region of interest" description="Disordered" evidence="11">
    <location>
        <begin position="1"/>
        <end position="41"/>
    </location>
</feature>
<dbReference type="GO" id="GO:0046872">
    <property type="term" value="F:metal ion binding"/>
    <property type="evidence" value="ECO:0007669"/>
    <property type="project" value="UniProtKB-KW"/>
</dbReference>
<evidence type="ECO:0000256" key="8">
    <source>
        <dbReference type="ARBA" id="ARBA00035585"/>
    </source>
</evidence>
<evidence type="ECO:0000256" key="6">
    <source>
        <dbReference type="ARBA" id="ARBA00023303"/>
    </source>
</evidence>
<dbReference type="RefSeq" id="WP_271316905.1">
    <property type="nucleotide sequence ID" value="NZ_JABXJJ020000001.1"/>
</dbReference>
<keyword evidence="3 10" id="KW-0812">Transmembrane</keyword>
<keyword evidence="5 10" id="KW-0472">Membrane</keyword>
<dbReference type="GO" id="GO:0005886">
    <property type="term" value="C:plasma membrane"/>
    <property type="evidence" value="ECO:0007669"/>
    <property type="project" value="UniProtKB-SubCell"/>
</dbReference>
<dbReference type="PANTHER" id="PTHR28259">
    <property type="entry name" value="FLUORIDE EXPORT PROTEIN 1-RELATED"/>
    <property type="match status" value="1"/>
</dbReference>
<feature type="binding site" evidence="10">
    <location>
        <position position="122"/>
    </location>
    <ligand>
        <name>Na(+)</name>
        <dbReference type="ChEBI" id="CHEBI:29101"/>
        <note>structural</note>
    </ligand>
</feature>
<evidence type="ECO:0000256" key="7">
    <source>
        <dbReference type="ARBA" id="ARBA00035120"/>
    </source>
</evidence>
<dbReference type="HAMAP" id="MF_00454">
    <property type="entry name" value="FluC"/>
    <property type="match status" value="1"/>
</dbReference>
<comment type="function">
    <text evidence="9 10">Fluoride-specific ion channel. Important for reducing fluoride concentration in the cell, thus reducing its toxicity.</text>
</comment>
<evidence type="ECO:0000256" key="1">
    <source>
        <dbReference type="ARBA" id="ARBA00004651"/>
    </source>
</evidence>
<feature type="transmembrane region" description="Helical" evidence="10">
    <location>
        <begin position="76"/>
        <end position="99"/>
    </location>
</feature>
<comment type="similarity">
    <text evidence="7 10">Belongs to the fluoride channel Fluc/FEX (TC 1.A.43) family.</text>
</comment>
<keyword evidence="6 10" id="KW-0407">Ion channel</keyword>
<keyword evidence="2 10" id="KW-1003">Cell membrane</keyword>
<comment type="caution">
    <text evidence="12">The sequence shown here is derived from an EMBL/GenBank/DDBJ whole genome shotgun (WGS) entry which is preliminary data.</text>
</comment>
<proteinExistence type="inferred from homology"/>
<feature type="binding site" evidence="10">
    <location>
        <position position="119"/>
    </location>
    <ligand>
        <name>Na(+)</name>
        <dbReference type="ChEBI" id="CHEBI:29101"/>
        <note>structural</note>
    </ligand>
</feature>
<dbReference type="Pfam" id="PF02537">
    <property type="entry name" value="CRCB"/>
    <property type="match status" value="1"/>
</dbReference>
<feature type="transmembrane region" description="Helical" evidence="10">
    <location>
        <begin position="141"/>
        <end position="162"/>
    </location>
</feature>
<protein>
    <recommendedName>
        <fullName evidence="10">Fluoride-specific ion channel FluC</fullName>
    </recommendedName>
</protein>
<sequence>MACEDPKNPPAGDSPPTGWKAEPADPDTAVAPLPHKPGRTPRREQADILLVIAAGGVLGAFARYGATLIWPTPATGFPWTTFLINVTGCAAMGVLMVLITERLTVHPLVRPFLGTGVLGGYTTFSSYILDAHRLLENGHGGTALLYLAATLTAALAAIWTTVGLTRLVVRPRSAGTAGEPATGSPSGQEGRA</sequence>
<feature type="transmembrane region" description="Helical" evidence="10">
    <location>
        <begin position="48"/>
        <end position="70"/>
    </location>
</feature>
<dbReference type="AlphaFoldDB" id="A0AA90GZQ4"/>
<keyword evidence="10" id="KW-0915">Sodium</keyword>
<dbReference type="InterPro" id="IPR003691">
    <property type="entry name" value="FluC"/>
</dbReference>
<comment type="activity regulation">
    <text evidence="10">Na(+) is not transported, but it plays an essential structural role and its presence is essential for fluoride channel function.</text>
</comment>
<keyword evidence="4 10" id="KW-1133">Transmembrane helix</keyword>
<evidence type="ECO:0000313" key="12">
    <source>
        <dbReference type="EMBL" id="MDI5967795.1"/>
    </source>
</evidence>
<keyword evidence="10" id="KW-0479">Metal-binding</keyword>
<reference evidence="12" key="1">
    <citation type="submission" date="2023-05" db="EMBL/GenBank/DDBJ databases">
        <title>Streptantibioticus silvisoli sp. nov., acidotolerant actinomycetes 1 from pine litter.</title>
        <authorList>
            <person name="Swiecimska M."/>
            <person name="Golinska P."/>
            <person name="Sangal V."/>
            <person name="Wachnowicz B."/>
            <person name="Goodfellow M."/>
        </authorList>
    </citation>
    <scope>NUCLEOTIDE SEQUENCE</scope>
    <source>
        <strain evidence="12">SL13</strain>
    </source>
</reference>
<comment type="catalytic activity">
    <reaction evidence="8">
        <text>fluoride(in) = fluoride(out)</text>
        <dbReference type="Rhea" id="RHEA:76159"/>
        <dbReference type="ChEBI" id="CHEBI:17051"/>
    </reaction>
    <physiologicalReaction direction="left-to-right" evidence="8">
        <dbReference type="Rhea" id="RHEA:76160"/>
    </physiologicalReaction>
</comment>
<evidence type="ECO:0000256" key="10">
    <source>
        <dbReference type="HAMAP-Rule" id="MF_00454"/>
    </source>
</evidence>
<dbReference type="GO" id="GO:0062054">
    <property type="term" value="F:fluoride channel activity"/>
    <property type="evidence" value="ECO:0007669"/>
    <property type="project" value="UniProtKB-UniRule"/>
</dbReference>
<comment type="subcellular location">
    <subcellularLocation>
        <location evidence="1 10">Cell membrane</location>
        <topology evidence="1 10">Multi-pass membrane protein</topology>
    </subcellularLocation>
</comment>
<evidence type="ECO:0000256" key="9">
    <source>
        <dbReference type="ARBA" id="ARBA00049940"/>
    </source>
</evidence>
<feature type="transmembrane region" description="Helical" evidence="10">
    <location>
        <begin position="111"/>
        <end position="129"/>
    </location>
</feature>
<evidence type="ECO:0000256" key="4">
    <source>
        <dbReference type="ARBA" id="ARBA00022989"/>
    </source>
</evidence>
<dbReference type="EMBL" id="JABXJJ020000001">
    <property type="protein sequence ID" value="MDI5967795.1"/>
    <property type="molecule type" value="Genomic_DNA"/>
</dbReference>
<dbReference type="GO" id="GO:0140114">
    <property type="term" value="P:cellular detoxification of fluoride"/>
    <property type="evidence" value="ECO:0007669"/>
    <property type="project" value="UniProtKB-UniRule"/>
</dbReference>
<organism evidence="12">
    <name type="scientific">Streptantibioticus silvisoli</name>
    <dbReference type="NCBI Taxonomy" id="2705255"/>
    <lineage>
        <taxon>Bacteria</taxon>
        <taxon>Bacillati</taxon>
        <taxon>Actinomycetota</taxon>
        <taxon>Actinomycetes</taxon>
        <taxon>Kitasatosporales</taxon>
        <taxon>Streptomycetaceae</taxon>
        <taxon>Streptantibioticus</taxon>
    </lineage>
</organism>
<accession>A0AA90GZQ4</accession>
<evidence type="ECO:0000256" key="2">
    <source>
        <dbReference type="ARBA" id="ARBA00022475"/>
    </source>
</evidence>
<keyword evidence="10" id="KW-0406">Ion transport</keyword>
<name>A0AA90GZQ4_9ACTN</name>
<dbReference type="PANTHER" id="PTHR28259:SF1">
    <property type="entry name" value="FLUORIDE EXPORT PROTEIN 1-RELATED"/>
    <property type="match status" value="1"/>
</dbReference>
<evidence type="ECO:0000256" key="5">
    <source>
        <dbReference type="ARBA" id="ARBA00023136"/>
    </source>
</evidence>
<evidence type="ECO:0000256" key="11">
    <source>
        <dbReference type="SAM" id="MobiDB-lite"/>
    </source>
</evidence>
<gene>
    <name evidence="10" type="primary">fluC</name>
    <name evidence="10" type="synonym">crcB</name>
    <name evidence="12" type="ORF">POF50_000240</name>
</gene>